<evidence type="ECO:0000256" key="1">
    <source>
        <dbReference type="SAM" id="Phobius"/>
    </source>
</evidence>
<keyword evidence="1" id="KW-0812">Transmembrane</keyword>
<feature type="transmembrane region" description="Helical" evidence="1">
    <location>
        <begin position="499"/>
        <end position="518"/>
    </location>
</feature>
<proteinExistence type="predicted"/>
<evidence type="ECO:0000313" key="3">
    <source>
        <dbReference type="Proteomes" id="UP000824334"/>
    </source>
</evidence>
<keyword evidence="3" id="KW-1185">Reference proteome</keyword>
<protein>
    <recommendedName>
        <fullName evidence="4">CHASE2 domain-containing protein</fullName>
    </recommendedName>
</protein>
<evidence type="ECO:0008006" key="4">
    <source>
        <dbReference type="Google" id="ProtNLM"/>
    </source>
</evidence>
<dbReference type="GeneID" id="94374793"/>
<accession>A0ABX8TLI9</accession>
<keyword evidence="1" id="KW-1133">Transmembrane helix</keyword>
<dbReference type="RefSeq" id="WP_219354093.1">
    <property type="nucleotide sequence ID" value="NZ_CP080034.1"/>
</dbReference>
<name>A0ABX8TLI9_9CAUL</name>
<dbReference type="EMBL" id="CP080034">
    <property type="protein sequence ID" value="QYC11514.1"/>
    <property type="molecule type" value="Genomic_DNA"/>
</dbReference>
<dbReference type="Proteomes" id="UP000824334">
    <property type="component" value="Chromosome"/>
</dbReference>
<evidence type="ECO:0000313" key="2">
    <source>
        <dbReference type="EMBL" id="QYC11514.1"/>
    </source>
</evidence>
<keyword evidence="1" id="KW-0472">Membrane</keyword>
<organism evidence="2 3">
    <name type="scientific">Brevundimonas nasdae</name>
    <dbReference type="NCBI Taxonomy" id="172043"/>
    <lineage>
        <taxon>Bacteria</taxon>
        <taxon>Pseudomonadati</taxon>
        <taxon>Pseudomonadota</taxon>
        <taxon>Alphaproteobacteria</taxon>
        <taxon>Caulobacterales</taxon>
        <taxon>Caulobacteraceae</taxon>
        <taxon>Brevundimonas</taxon>
    </lineage>
</organism>
<gene>
    <name evidence="2" type="ORF">KWG56_05930</name>
</gene>
<reference evidence="2 3" key="1">
    <citation type="submission" date="2021-07" db="EMBL/GenBank/DDBJ databases">
        <title>Isolation and characterization of bacteria from a gold mining with a capacity of golden bioaccumulation.</title>
        <authorList>
            <person name="Yang X.J."/>
        </authorList>
    </citation>
    <scope>NUCLEOTIDE SEQUENCE [LARGE SCALE GENOMIC DNA]</scope>
    <source>
        <strain evidence="2 3">Au29</strain>
    </source>
</reference>
<sequence length="573" mass="61841">MADHARRVALWVAALIVIAPLIATAQTWCPKPSAAAAREILFQSTEALRPAVDKIVGGRRYLLIRKPSGENIRDEAAYQRTYVDTVIQTHSDPRRGEPQYEEELRTVASQAAIEDFENAIAGNVGKAEDGQTVEMVYFYSNAPRFREDVDIPGVEHGAVMEGWAGEFDALFKSGDKPARLPELLRKWRIEHIVVDDVEIDPLLLNRLPKATTIIKLPRDAEAMEPLISLAQGRIGDDRAVIFALPTTIAQGLQWGMTQHRAEQFAHHGARIKSTLLRQGVRMIDLTGKSPAEVEGELISLRSSGLKLAVIGEAANGGAGFRIPGQAAPVEVSGSVAKALNGALLLYCNSSAAQSNGVSVVGRVYSAQSQNFILAMFGADDGGVPEHASNQPSGPDGWPSPWPAPTTLNLAATWVMQMNDPTSNWMLDLATLADGKLVVGEFNYVAPPPPSPPPPPPPLELPPWIGLALVGAVGGAAKEFFRWRTLVLRARASKFLRPEYLATSAGFIVLAGFVGALFGSLFQELAGLVVAFTAGVGLEEIIARGSRLEIWNPQGVDLNDQADEEPSPQEFLKR</sequence>